<dbReference type="Pfam" id="PF08279">
    <property type="entry name" value="HTH_11"/>
    <property type="match status" value="1"/>
</dbReference>
<dbReference type="InterPro" id="IPR051534">
    <property type="entry name" value="CBASS_pafABC_assoc_protein"/>
</dbReference>
<evidence type="ECO:0000313" key="5">
    <source>
        <dbReference type="Proteomes" id="UP001220022"/>
    </source>
</evidence>
<feature type="domain" description="Helix-turn-helix type 11" evidence="2">
    <location>
        <begin position="6"/>
        <end position="62"/>
    </location>
</feature>
<dbReference type="SUPFAM" id="SSF46785">
    <property type="entry name" value="Winged helix' DNA-binding domain"/>
    <property type="match status" value="1"/>
</dbReference>
<dbReference type="InterPro" id="IPR036390">
    <property type="entry name" value="WH_DNA-bd_sf"/>
</dbReference>
<sequence length="262" mass="29208">MNRTDRLYALVEELRAASPRPRSARWLAECFEVSTRTIERDLSALQQSGVPVYAEQGRSGGYVLDKERTLPPLNITPAQATALAVGLHTLDGTPFAADARDALRKVLAVMPERERAAVREYAARVQLLVPPSPSPEVPLVLREALSTRHVLRLLYADARGETTERLVEPLGFLGGEQWYLIAWCRLRDAVRGFRLDRIQEAHQLDEIAPPRQIDLAELDTFGREKTRLSEIVQQKSSPPGRKHRQDGVAGALKAGTRPARQA</sequence>
<accession>A0ABT5Z2Y1</accession>
<dbReference type="InterPro" id="IPR036388">
    <property type="entry name" value="WH-like_DNA-bd_sf"/>
</dbReference>
<proteinExistence type="predicted"/>
<name>A0ABT5Z2Y1_9ACTN</name>
<evidence type="ECO:0000256" key="1">
    <source>
        <dbReference type="SAM" id="MobiDB-lite"/>
    </source>
</evidence>
<evidence type="ECO:0000259" key="3">
    <source>
        <dbReference type="Pfam" id="PF13280"/>
    </source>
</evidence>
<feature type="domain" description="WYL" evidence="3">
    <location>
        <begin position="140"/>
        <end position="202"/>
    </location>
</feature>
<dbReference type="InterPro" id="IPR013196">
    <property type="entry name" value="HTH_11"/>
</dbReference>
<evidence type="ECO:0000313" key="4">
    <source>
        <dbReference type="EMBL" id="MDF2258187.1"/>
    </source>
</evidence>
<dbReference type="InterPro" id="IPR026881">
    <property type="entry name" value="WYL_dom"/>
</dbReference>
<gene>
    <name evidence="4" type="ORF">P2L57_21445</name>
</gene>
<dbReference type="PROSITE" id="PS52050">
    <property type="entry name" value="WYL"/>
    <property type="match status" value="1"/>
</dbReference>
<dbReference type="Pfam" id="PF13280">
    <property type="entry name" value="WYL"/>
    <property type="match status" value="1"/>
</dbReference>
<dbReference type="PANTHER" id="PTHR34580:SF3">
    <property type="entry name" value="PROTEIN PAFB"/>
    <property type="match status" value="1"/>
</dbReference>
<organism evidence="4 5">
    <name type="scientific">Streptantibioticus ferralitis</name>
    <dbReference type="NCBI Taxonomy" id="236510"/>
    <lineage>
        <taxon>Bacteria</taxon>
        <taxon>Bacillati</taxon>
        <taxon>Actinomycetota</taxon>
        <taxon>Actinomycetes</taxon>
        <taxon>Kitasatosporales</taxon>
        <taxon>Streptomycetaceae</taxon>
        <taxon>Streptantibioticus</taxon>
    </lineage>
</organism>
<evidence type="ECO:0000259" key="2">
    <source>
        <dbReference type="Pfam" id="PF08279"/>
    </source>
</evidence>
<dbReference type="Proteomes" id="UP001220022">
    <property type="component" value="Unassembled WGS sequence"/>
</dbReference>
<comment type="caution">
    <text evidence="4">The sequence shown here is derived from an EMBL/GenBank/DDBJ whole genome shotgun (WGS) entry which is preliminary data.</text>
</comment>
<protein>
    <submittedName>
        <fullName evidence="4">YafY family protein</fullName>
    </submittedName>
</protein>
<dbReference type="PANTHER" id="PTHR34580">
    <property type="match status" value="1"/>
</dbReference>
<dbReference type="Gene3D" id="1.10.10.10">
    <property type="entry name" value="Winged helix-like DNA-binding domain superfamily/Winged helix DNA-binding domain"/>
    <property type="match status" value="1"/>
</dbReference>
<feature type="region of interest" description="Disordered" evidence="1">
    <location>
        <begin position="230"/>
        <end position="262"/>
    </location>
</feature>
<dbReference type="RefSeq" id="WP_275816967.1">
    <property type="nucleotide sequence ID" value="NZ_BAAANM010000025.1"/>
</dbReference>
<dbReference type="EMBL" id="JARHTQ010000014">
    <property type="protein sequence ID" value="MDF2258187.1"/>
    <property type="molecule type" value="Genomic_DNA"/>
</dbReference>
<reference evidence="4 5" key="1">
    <citation type="submission" date="2023-03" db="EMBL/GenBank/DDBJ databases">
        <title>Draft genome sequence of type strain Streptomyces ferralitis JCM 14344.</title>
        <authorList>
            <person name="Klaysubun C."/>
            <person name="Duangmal K."/>
        </authorList>
    </citation>
    <scope>NUCLEOTIDE SEQUENCE [LARGE SCALE GENOMIC DNA]</scope>
    <source>
        <strain evidence="4 5">JCM 14344</strain>
    </source>
</reference>
<keyword evidence="5" id="KW-1185">Reference proteome</keyword>